<evidence type="ECO:0000256" key="1">
    <source>
        <dbReference type="SAM" id="MobiDB-lite"/>
    </source>
</evidence>
<reference evidence="4" key="1">
    <citation type="journal article" date="2015" name="Genome Announc.">
        <title>Draft genome sequence of the fungus Penicillium brasilianum MG11.</title>
        <authorList>
            <person name="Horn F."/>
            <person name="Linde J."/>
            <person name="Mattern D.J."/>
            <person name="Walther G."/>
            <person name="Guthke R."/>
            <person name="Brakhage A.A."/>
            <person name="Valiante V."/>
        </authorList>
    </citation>
    <scope>NUCLEOTIDE SEQUENCE [LARGE SCALE GENOMIC DNA]</scope>
    <source>
        <strain evidence="4">MG11</strain>
    </source>
</reference>
<feature type="signal peptide" evidence="2">
    <location>
        <begin position="1"/>
        <end position="19"/>
    </location>
</feature>
<dbReference type="EMBL" id="CDHK01000003">
    <property type="protein sequence ID" value="CEO59364.1"/>
    <property type="molecule type" value="Genomic_DNA"/>
</dbReference>
<name>A0A0F7VBS0_PENBI</name>
<feature type="chain" id="PRO_5002524006" evidence="2">
    <location>
        <begin position="20"/>
        <end position="166"/>
    </location>
</feature>
<evidence type="ECO:0000256" key="2">
    <source>
        <dbReference type="SAM" id="SignalP"/>
    </source>
</evidence>
<keyword evidence="2" id="KW-0732">Signal</keyword>
<accession>A0A0F7VBS0</accession>
<feature type="region of interest" description="Disordered" evidence="1">
    <location>
        <begin position="138"/>
        <end position="166"/>
    </location>
</feature>
<dbReference type="OrthoDB" id="4353051at2759"/>
<dbReference type="Proteomes" id="UP000042958">
    <property type="component" value="Unassembled WGS sequence"/>
</dbReference>
<feature type="compositionally biased region" description="Polar residues" evidence="1">
    <location>
        <begin position="144"/>
        <end position="157"/>
    </location>
</feature>
<evidence type="ECO:0000313" key="3">
    <source>
        <dbReference type="EMBL" id="CEO59364.1"/>
    </source>
</evidence>
<gene>
    <name evidence="3" type="ORF">PMG11_04041</name>
</gene>
<protein>
    <submittedName>
        <fullName evidence="3">Uncharacterized protein</fullName>
    </submittedName>
</protein>
<organism evidence="3 4">
    <name type="scientific">Penicillium brasilianum</name>
    <dbReference type="NCBI Taxonomy" id="104259"/>
    <lineage>
        <taxon>Eukaryota</taxon>
        <taxon>Fungi</taxon>
        <taxon>Dikarya</taxon>
        <taxon>Ascomycota</taxon>
        <taxon>Pezizomycotina</taxon>
        <taxon>Eurotiomycetes</taxon>
        <taxon>Eurotiomycetidae</taxon>
        <taxon>Eurotiales</taxon>
        <taxon>Aspergillaceae</taxon>
        <taxon>Penicillium</taxon>
    </lineage>
</organism>
<evidence type="ECO:0000313" key="4">
    <source>
        <dbReference type="Proteomes" id="UP000042958"/>
    </source>
</evidence>
<sequence length="166" mass="17973">MYFSKILASAALLVLPAYAGFPVASVDFQAWESCPAGASAPGEPKGNDGVIATPVTCDKAAVKRDWSIDYYSFRAYLDTKDAFLCSGVTVWNNEDCTGKPFYFLPFEGEPVVQGQCLPDIFDGGYVSVRLECFGFSDGPESSYGPESSNSPENSYDPENSYGPEDF</sequence>
<keyword evidence="4" id="KW-1185">Reference proteome</keyword>
<dbReference type="AlphaFoldDB" id="A0A0F7VBS0"/>
<proteinExistence type="predicted"/>